<feature type="transmembrane region" description="Helical" evidence="5">
    <location>
        <begin position="132"/>
        <end position="154"/>
    </location>
</feature>
<keyword evidence="4 5" id="KW-0472">Membrane</keyword>
<accession>A0A8H8CM82</accession>
<evidence type="ECO:0000256" key="1">
    <source>
        <dbReference type="ARBA" id="ARBA00004141"/>
    </source>
</evidence>
<feature type="transmembrane region" description="Helical" evidence="5">
    <location>
        <begin position="51"/>
        <end position="72"/>
    </location>
</feature>
<keyword evidence="3 5" id="KW-1133">Transmembrane helix</keyword>
<evidence type="ECO:0000256" key="2">
    <source>
        <dbReference type="ARBA" id="ARBA00022692"/>
    </source>
</evidence>
<comment type="subcellular location">
    <subcellularLocation>
        <location evidence="1">Membrane</location>
        <topology evidence="1">Multi-pass membrane protein</topology>
    </subcellularLocation>
</comment>
<dbReference type="GO" id="GO:0032153">
    <property type="term" value="C:cell division site"/>
    <property type="evidence" value="ECO:0007669"/>
    <property type="project" value="TreeGrafter"/>
</dbReference>
<keyword evidence="2 5" id="KW-0812">Transmembrane</keyword>
<evidence type="ECO:0008006" key="7">
    <source>
        <dbReference type="Google" id="ProtNLM"/>
    </source>
</evidence>
<proteinExistence type="predicted"/>
<dbReference type="GO" id="GO:0035838">
    <property type="term" value="C:growing cell tip"/>
    <property type="evidence" value="ECO:0007669"/>
    <property type="project" value="TreeGrafter"/>
</dbReference>
<sequence>MPLSSIAGVDRSRDGQCSKVRLGYTFDSTVARALNADDLQNILSRTTTAALVLHPIAAALAFLTLFISLLALRRGSNSNSRLPSFLTMGIASLTAFLTTVVFLIDVIVVAVVRARVRNATDDHLDLVWGNAVWMTLGAAVALWLALAGACYGMVAARRTNRCPSL</sequence>
<feature type="transmembrane region" description="Helical" evidence="5">
    <location>
        <begin position="84"/>
        <end position="112"/>
    </location>
</feature>
<evidence type="ECO:0000256" key="5">
    <source>
        <dbReference type="SAM" id="Phobius"/>
    </source>
</evidence>
<dbReference type="GO" id="GO:0005886">
    <property type="term" value="C:plasma membrane"/>
    <property type="evidence" value="ECO:0007669"/>
    <property type="project" value="InterPro"/>
</dbReference>
<dbReference type="Pfam" id="PF06687">
    <property type="entry name" value="SUR7"/>
    <property type="match status" value="1"/>
</dbReference>
<dbReference type="PANTHER" id="PTHR28013:SF3">
    <property type="entry name" value="PROTEIN DCV1-RELATED"/>
    <property type="match status" value="1"/>
</dbReference>
<protein>
    <recommendedName>
        <fullName evidence="7">Pali-domain-containing protein</fullName>
    </recommendedName>
</protein>
<evidence type="ECO:0000313" key="6">
    <source>
        <dbReference type="EMBL" id="KAG5171647.1"/>
    </source>
</evidence>
<evidence type="ECO:0000256" key="4">
    <source>
        <dbReference type="ARBA" id="ARBA00023136"/>
    </source>
</evidence>
<evidence type="ECO:0000256" key="3">
    <source>
        <dbReference type="ARBA" id="ARBA00022989"/>
    </source>
</evidence>
<dbReference type="InterPro" id="IPR009571">
    <property type="entry name" value="SUR7/Rim9-like_fungi"/>
</dbReference>
<name>A0A8H8CM82_PSICU</name>
<dbReference type="InterPro" id="IPR051380">
    <property type="entry name" value="pH-response_reg_palI/RIM9"/>
</dbReference>
<comment type="caution">
    <text evidence="6">The sequence shown here is derived from an EMBL/GenBank/DDBJ whole genome shotgun (WGS) entry which is preliminary data.</text>
</comment>
<gene>
    <name evidence="6" type="ORF">JR316_003734</name>
</gene>
<organism evidence="6">
    <name type="scientific">Psilocybe cubensis</name>
    <name type="common">Psychedelic mushroom</name>
    <name type="synonym">Stropharia cubensis</name>
    <dbReference type="NCBI Taxonomy" id="181762"/>
    <lineage>
        <taxon>Eukaryota</taxon>
        <taxon>Fungi</taxon>
        <taxon>Dikarya</taxon>
        <taxon>Basidiomycota</taxon>
        <taxon>Agaricomycotina</taxon>
        <taxon>Agaricomycetes</taxon>
        <taxon>Agaricomycetidae</taxon>
        <taxon>Agaricales</taxon>
        <taxon>Agaricineae</taxon>
        <taxon>Strophariaceae</taxon>
        <taxon>Psilocybe</taxon>
    </lineage>
</organism>
<dbReference type="EMBL" id="JAFIQS010000003">
    <property type="protein sequence ID" value="KAG5171647.1"/>
    <property type="molecule type" value="Genomic_DNA"/>
</dbReference>
<reference evidence="6" key="1">
    <citation type="submission" date="2021-02" db="EMBL/GenBank/DDBJ databases">
        <title>Psilocybe cubensis genome.</title>
        <authorList>
            <person name="Mckernan K.J."/>
            <person name="Crawford S."/>
            <person name="Trippe A."/>
            <person name="Kane L.T."/>
            <person name="Mclaughlin S."/>
        </authorList>
    </citation>
    <scope>NUCLEOTIDE SEQUENCE [LARGE SCALE GENOMIC DNA]</scope>
    <source>
        <strain evidence="6">MGC-MH-2018</strain>
    </source>
</reference>
<dbReference type="PANTHER" id="PTHR28013">
    <property type="entry name" value="PROTEIN DCV1-RELATED"/>
    <property type="match status" value="1"/>
</dbReference>
<dbReference type="AlphaFoldDB" id="A0A8H8CM82"/>